<dbReference type="OMA" id="ADMRDTC"/>
<dbReference type="Gene3D" id="1.10.287.70">
    <property type="match status" value="1"/>
</dbReference>
<feature type="domain" description="RIH" evidence="17">
    <location>
        <begin position="1385"/>
        <end position="1545"/>
    </location>
</feature>
<dbReference type="InterPro" id="IPR005821">
    <property type="entry name" value="Ion_trans_dom"/>
</dbReference>
<name>A0A078A8I0_STYLE</name>
<evidence type="ECO:0000256" key="15">
    <source>
        <dbReference type="SAM" id="Phobius"/>
    </source>
</evidence>
<keyword evidence="9 15" id="KW-0472">Membrane</keyword>
<dbReference type="InterPro" id="IPR016093">
    <property type="entry name" value="MIR_motif"/>
</dbReference>
<feature type="region of interest" description="Disordered" evidence="14">
    <location>
        <begin position="1805"/>
        <end position="1826"/>
    </location>
</feature>
<dbReference type="PANTHER" id="PTHR13715">
    <property type="entry name" value="RYANODINE RECEPTOR AND IP3 RECEPTOR"/>
    <property type="match status" value="1"/>
</dbReference>
<evidence type="ECO:0000256" key="12">
    <source>
        <dbReference type="ARBA" id="ARBA00023303"/>
    </source>
</evidence>
<feature type="compositionally biased region" description="Polar residues" evidence="14">
    <location>
        <begin position="506"/>
        <end position="516"/>
    </location>
</feature>
<evidence type="ECO:0000256" key="11">
    <source>
        <dbReference type="ARBA" id="ARBA00023286"/>
    </source>
</evidence>
<dbReference type="InterPro" id="IPR036300">
    <property type="entry name" value="MIR_dom_sf"/>
</dbReference>
<evidence type="ECO:0000259" key="18">
    <source>
        <dbReference type="Pfam" id="PF02815"/>
    </source>
</evidence>
<evidence type="ECO:0000256" key="13">
    <source>
        <dbReference type="SAM" id="Coils"/>
    </source>
</evidence>
<feature type="domain" description="Inositol 1,4,5-trisphosphate/ryanodine receptor" evidence="20">
    <location>
        <begin position="3"/>
        <end position="77"/>
    </location>
</feature>
<feature type="transmembrane region" description="Helical" evidence="15">
    <location>
        <begin position="2595"/>
        <end position="2615"/>
    </location>
</feature>
<dbReference type="GO" id="GO:0070679">
    <property type="term" value="F:inositol 1,4,5 trisphosphate binding"/>
    <property type="evidence" value="ECO:0007669"/>
    <property type="project" value="InterPro"/>
</dbReference>
<keyword evidence="10" id="KW-0675">Receptor</keyword>
<evidence type="ECO:0000259" key="19">
    <source>
        <dbReference type="Pfam" id="PF08454"/>
    </source>
</evidence>
<dbReference type="InterPro" id="IPR035910">
    <property type="entry name" value="RyR/IP3R_RIH_dom_sf"/>
</dbReference>
<keyword evidence="6" id="KW-0256">Endoplasmic reticulum</keyword>
<keyword evidence="13" id="KW-0175">Coiled coil</keyword>
<dbReference type="InterPro" id="IPR013662">
    <property type="entry name" value="RIH_assoc-dom"/>
</dbReference>
<evidence type="ECO:0000256" key="6">
    <source>
        <dbReference type="ARBA" id="ARBA00022824"/>
    </source>
</evidence>
<feature type="domain" description="Inositol 1,4,5-trisphosphate/ryanodine receptor" evidence="20">
    <location>
        <begin position="117"/>
        <end position="242"/>
    </location>
</feature>
<dbReference type="PRINTS" id="PR00779">
    <property type="entry name" value="INSP3RECEPTR"/>
</dbReference>
<feature type="region of interest" description="Disordered" evidence="14">
    <location>
        <begin position="2873"/>
        <end position="2894"/>
    </location>
</feature>
<evidence type="ECO:0000259" key="16">
    <source>
        <dbReference type="Pfam" id="PF00520"/>
    </source>
</evidence>
<feature type="domain" description="RIH" evidence="17">
    <location>
        <begin position="652"/>
        <end position="824"/>
    </location>
</feature>
<dbReference type="InterPro" id="IPR000493">
    <property type="entry name" value="InsP3_rcpt"/>
</dbReference>
<dbReference type="Gene3D" id="2.80.10.50">
    <property type="match status" value="2"/>
</dbReference>
<keyword evidence="7 15" id="KW-1133">Transmembrane helix</keyword>
<evidence type="ECO:0000256" key="14">
    <source>
        <dbReference type="SAM" id="MobiDB-lite"/>
    </source>
</evidence>
<sequence length="2894" mass="334627">MDNSYIKYGDKVVLYVETVQGFVQSQGFTNPNCYVQKSNYENEVFVRNYRDFVFQICPKLNYDARKDYNQASRFFSKNSGGGGGQGSGSPRGGNKQQHTTRGDSKGGAQKKRYSTISQFTRQNGLEEQTFKKKMQQLQKKLQEEEEMNQKVLERRKGEIVTYGQEIQLLHDDSQTFITAKKMCAEIDKSCNKVELSDHGSSSIYFKVMPRYKYRQEGEKILFGDQVVLQNQKLNLYLHITEQILHIEKPLELPELPENIQKQICPQENDRRTPPNQYCPLFELNISTQLSRFQILPFANFDEQDPQIIRGGSVVKFQHSELGGYLASDDKDFTNDGMAEVFLWTYKGKQLDVENFNTSSLFELEIAGCENNKGKVGVESIPDDDGEEMLFRIRHLNSGRLVSAQEIMFEGQKLLTLGLSEHLELKRLEKGEKTEASNTRHRFQEYQLEDEDKKEELIENTLFRMTSTNAEEDKTLQNNVCVKIQHVKTGKYLSVKKKSFFVHANKSNSKTQATSGSGIVGGDKTERDKNEGEDENIGFGNQLYQPIEDLEITQAYRNVVELKQVAGHTDAFFIQLESLDSLQDILFVHSSLGILKSAVPFLCRQGHEIPKEIYAQVEKILTNLNRFVKGKEDGGESKMEQRQESSATQQTFSQGSEEDLTTIRQRIFKRQKIVRELYLVELLVQILFYPFHTGAYDLEKITQEDQITKLCSLAYVLLKNAVGGYEINEMYASQWINLFFMQAMKTNNLNDIQAQTTVNELVSDNRKLLEVQINPKIISQFISLCKSQERHKRLIKLLTALCTCNGMPIVRNQNDVVRYLLMDQDTKETLMMPIRLKDTEVEIQLRSGTFIPIRELREISYSKDNGRIYKYFLSIVELAADLVQGRNMRAVTQLQQVFNLDSSIKIIYDKELPFDMRSYFIELFLNMYIDKEPLEPLQIPALTMIQSEIPNLQTLINQNDKGYLIQQAKCQIPQNLLQFKDFVLNYLKEENGVQSVFEKKKNQFIFWVLKSLYFMLSHGFYKDQQELNELSYPLILLLDGSNDIYTDENNYSQAVNQIDQAATQERYKFSKENEIILKSKKIQCDCLIFISQLELDGKTELFLSKLKYDMELVKKNDEVSGGFGRAILGKLFNNSFARKDSNKSPEKKSNSSMLNDSKEIGQNNISLGQSSVFIGKLRQALNSDNPIDLKRLLQFQSNNEFLNNIANIRGFEEQIEDIYICMLFDLLLYKYPELNQAAFELLVRYFTRRRTMLEALNNVQILEQKTSIDVLNKVKIYQSELKMYIQEADDWMNKKEKVATENKLRVSEIFKYVTHYCVNNNGIILHSGRKPRVQLAKWLMDKSQNNMLSGLISNSTVMKDTAEEEQDAEDKQLMENEEYIMFMEFKNSENKENQRIMRNFQMQELAIFFIQYRMEQSASQNQDYIKLIKQCYRFLIRFVRQNLANQTTLRDNLDVFLKDIEKFTLASLLIYEIFRDNKRLLNLVQIFIQFILFYQNVSKILKTIVAASEEADINSTKKATLLKLLTVFCRFKDKLVRQNQQDIIIFMTNNVARSSILYLFSNEGFSEMNTLINSSKDIEILENYINGSYVTGPTMIVTTPIFNIIKCIELLSICCEGKSDVAELKCQTDVLPIESAYKILESCEYFWPLKHTTTQYITQCFLDSQNKLVLAEDDEAGLRFLWKSAEVIVNDLINIVENTQTEDEVFVKYPSGEVITLKQLSFQFLGKAVIPFFKALLKKRTIKIDSYEKLLAAMAKYIAKLYYISNQYYDVKKDAYYLLKFIHESARYSRYIESVKHPFIGQAEHNTIEDQDQEDRKKEADQTVENSKSSSLTTKIVQLTQSKDIKDQIEKEFEELVVWVCNIEKKIRQVTRNQNQRGEQQYNLKSFENLTFQSVVCAILNLIDSKDLSKDLHISGLRLIRKIIEVENEDLVTPAADWDTDDWIEFKSAIKMKQDALVEIGTIRFICKHISEVDDDDILEQALLAGIAILLGGNQKSQEAFLQYMQDNDPHNRVILKIKNMLVKQFDNTKNYLSEKIAKLIMVSKLQDKALKKQRTIQDKIQKSIASALISREKIPEEAKIHDTSQENLMTLEDSFQNHEDDSKKKENNETYADETSQVNQNKQQSINKLMRILRFLQLLTENHFTPMQDFLREQATSAGQTNSKTFDIVSYISTMLGNYENQYVNCYSCYLGYQMIETLTEFVQGPCKENQRALVNAKVIDNCRDMISQGTQSERELKEKGFTGEKIKLLDGLKMKAVRLLLSIIEGPIDQEIIRNITISLDDFEIIFERLNTVFNAFVENELSISTSSSLATVQSALRKDSFDGDVQEGFDIFILINSLADCYPEAKKKIESFEENNYYQFFKYNTGQIEILLDGEQLQRVYFPLKPVCRFLSEQSRKALMLNVDRTSPQQKILGLLKSVPDLIDEMEHVEVLSRQKIQVTPDRLNFLRDCSTLLAVGISIIIIGYYKYDSITYSDGSLDVGPTIDPTPGLAILIMGYIQLGTAACLLIGWVINKAALIIKAGWRVYTEENRIKYQGVLQKKKEEDQGSFNLKKADEMSLLDARLILITQGPLAEEFIDDGELKLGHFILKLEYLWISASFVIGNGSFKFFVIYLALSLLGLYQSPIFYSFQLLDIINRFSTLRNVIAAITTNKNQLLMTAMLGIIIIYIYSVLGYAFFFDMYYNEDINLEEWIGEKGDMTCQSLFHCFISTINYGLRAGGGIGEALPALSYLNSTTEEFYLRVVFDLSFFLIVIIMFLNIIFGIIIDTFAELRENKRFIDDDMKNTCFICNIDRQTFDRDSEHGFMHHIANEHNLWQYVFFIIHLKTKDKTDYNGTESFIHYKLLEEDISWFPLHTSIALEKDKYVISDSNDKAATAPQPEDKEKEGGDEKS</sequence>
<evidence type="ECO:0000256" key="3">
    <source>
        <dbReference type="ARBA" id="ARBA00022448"/>
    </source>
</evidence>
<dbReference type="InterPro" id="IPR015925">
    <property type="entry name" value="Ryanodine_IP3_receptor"/>
</dbReference>
<dbReference type="InParanoid" id="A0A078A8I0"/>
<evidence type="ECO:0000256" key="9">
    <source>
        <dbReference type="ARBA" id="ARBA00023136"/>
    </source>
</evidence>
<evidence type="ECO:0000313" key="22">
    <source>
        <dbReference type="Proteomes" id="UP000039865"/>
    </source>
</evidence>
<feature type="compositionally biased region" description="Basic and acidic residues" evidence="14">
    <location>
        <begin position="631"/>
        <end position="642"/>
    </location>
</feature>
<feature type="transmembrane region" description="Helical" evidence="15">
    <location>
        <begin position="2741"/>
        <end position="2768"/>
    </location>
</feature>
<dbReference type="Proteomes" id="UP000039865">
    <property type="component" value="Unassembled WGS sequence"/>
</dbReference>
<feature type="transmembrane region" description="Helical" evidence="15">
    <location>
        <begin position="2658"/>
        <end position="2680"/>
    </location>
</feature>
<organism evidence="21 22">
    <name type="scientific">Stylonychia lemnae</name>
    <name type="common">Ciliate</name>
    <dbReference type="NCBI Taxonomy" id="5949"/>
    <lineage>
        <taxon>Eukaryota</taxon>
        <taxon>Sar</taxon>
        <taxon>Alveolata</taxon>
        <taxon>Ciliophora</taxon>
        <taxon>Intramacronucleata</taxon>
        <taxon>Spirotrichea</taxon>
        <taxon>Stichotrichia</taxon>
        <taxon>Sporadotrichida</taxon>
        <taxon>Oxytrichidae</taxon>
        <taxon>Stylonychinae</taxon>
        <taxon>Stylonychia</taxon>
    </lineage>
</organism>
<evidence type="ECO:0000256" key="2">
    <source>
        <dbReference type="ARBA" id="ARBA00009453"/>
    </source>
</evidence>
<keyword evidence="5" id="KW-0677">Repeat</keyword>
<dbReference type="InterPro" id="IPR014821">
    <property type="entry name" value="Ins145_P3_rcpt"/>
</dbReference>
<protein>
    <submittedName>
        <fullName evidence="21">Cation channel family protein</fullName>
    </submittedName>
</protein>
<dbReference type="Pfam" id="PF08454">
    <property type="entry name" value="RIH_assoc"/>
    <property type="match status" value="1"/>
</dbReference>
<feature type="transmembrane region" description="Helical" evidence="15">
    <location>
        <begin position="2490"/>
        <end position="2514"/>
    </location>
</feature>
<dbReference type="OrthoDB" id="313186at2759"/>
<keyword evidence="4 15" id="KW-0812">Transmembrane</keyword>
<feature type="region of interest" description="Disordered" evidence="14">
    <location>
        <begin position="73"/>
        <end position="117"/>
    </location>
</feature>
<dbReference type="PANTHER" id="PTHR13715:SF99">
    <property type="entry name" value="INOSITOL 1,4,5-TRISPHOSPHATE RECEPTOR-LIKE PROTEIN A"/>
    <property type="match status" value="1"/>
</dbReference>
<keyword evidence="3" id="KW-0813">Transport</keyword>
<dbReference type="SUPFAM" id="SSF100909">
    <property type="entry name" value="IP3 receptor type 1 binding core, domain 2"/>
    <property type="match status" value="2"/>
</dbReference>
<evidence type="ECO:0000313" key="21">
    <source>
        <dbReference type="EMBL" id="CDW78570.1"/>
    </source>
</evidence>
<feature type="compositionally biased region" description="Gly residues" evidence="14">
    <location>
        <begin position="79"/>
        <end position="91"/>
    </location>
</feature>
<evidence type="ECO:0000256" key="1">
    <source>
        <dbReference type="ARBA" id="ARBA00004477"/>
    </source>
</evidence>
<dbReference type="Pfam" id="PF00520">
    <property type="entry name" value="Ion_trans"/>
    <property type="match status" value="1"/>
</dbReference>
<dbReference type="EMBL" id="CCKQ01007214">
    <property type="protein sequence ID" value="CDW78570.1"/>
    <property type="molecule type" value="Genomic_DNA"/>
</dbReference>
<keyword evidence="22" id="KW-1185">Reference proteome</keyword>
<comment type="subcellular location">
    <subcellularLocation>
        <location evidence="1">Endoplasmic reticulum membrane</location>
        <topology evidence="1">Multi-pass membrane protein</topology>
    </subcellularLocation>
</comment>
<feature type="domain" description="Ion transport" evidence="16">
    <location>
        <begin position="2620"/>
        <end position="2778"/>
    </location>
</feature>
<dbReference type="Pfam" id="PF01365">
    <property type="entry name" value="RYDR_ITPR"/>
    <property type="match status" value="2"/>
</dbReference>
<gene>
    <name evidence="21" type="primary">Contig9742.g10423</name>
    <name evidence="21" type="ORF">STYLEM_7550</name>
</gene>
<dbReference type="Pfam" id="PF02815">
    <property type="entry name" value="MIR"/>
    <property type="match status" value="1"/>
</dbReference>
<accession>A0A078A8I0</accession>
<evidence type="ECO:0000256" key="8">
    <source>
        <dbReference type="ARBA" id="ARBA00023065"/>
    </source>
</evidence>
<evidence type="ECO:0000256" key="10">
    <source>
        <dbReference type="ARBA" id="ARBA00023170"/>
    </source>
</evidence>
<evidence type="ECO:0000256" key="5">
    <source>
        <dbReference type="ARBA" id="ARBA00022737"/>
    </source>
</evidence>
<dbReference type="Pfam" id="PF08709">
    <property type="entry name" value="Ins145_P3_rec"/>
    <property type="match status" value="2"/>
</dbReference>
<evidence type="ECO:0000256" key="4">
    <source>
        <dbReference type="ARBA" id="ARBA00022692"/>
    </source>
</evidence>
<feature type="compositionally biased region" description="Polar residues" evidence="14">
    <location>
        <begin position="2109"/>
        <end position="2122"/>
    </location>
</feature>
<evidence type="ECO:0000259" key="17">
    <source>
        <dbReference type="Pfam" id="PF01365"/>
    </source>
</evidence>
<feature type="domain" description="MIR" evidence="18">
    <location>
        <begin position="308"/>
        <end position="501"/>
    </location>
</feature>
<evidence type="ECO:0000256" key="7">
    <source>
        <dbReference type="ARBA" id="ARBA00022989"/>
    </source>
</evidence>
<dbReference type="SUPFAM" id="SSF82109">
    <property type="entry name" value="MIR domain"/>
    <property type="match status" value="2"/>
</dbReference>
<dbReference type="GO" id="GO:0005220">
    <property type="term" value="F:inositol 1,4,5-trisphosphate-gated calcium channel activity"/>
    <property type="evidence" value="ECO:0007669"/>
    <property type="project" value="InterPro"/>
</dbReference>
<feature type="region of interest" description="Disordered" evidence="14">
    <location>
        <begin position="631"/>
        <end position="656"/>
    </location>
</feature>
<feature type="region of interest" description="Disordered" evidence="14">
    <location>
        <begin position="2096"/>
        <end position="2122"/>
    </location>
</feature>
<feature type="coiled-coil region" evidence="13">
    <location>
        <begin position="127"/>
        <end position="154"/>
    </location>
</feature>
<evidence type="ECO:0000259" key="20">
    <source>
        <dbReference type="Pfam" id="PF08709"/>
    </source>
</evidence>
<feature type="region of interest" description="Disordered" evidence="14">
    <location>
        <begin position="506"/>
        <end position="537"/>
    </location>
</feature>
<feature type="compositionally biased region" description="Polar residues" evidence="14">
    <location>
        <begin position="643"/>
        <end position="654"/>
    </location>
</feature>
<keyword evidence="8" id="KW-0406">Ion transport</keyword>
<dbReference type="GO" id="GO:0005789">
    <property type="term" value="C:endoplasmic reticulum membrane"/>
    <property type="evidence" value="ECO:0007669"/>
    <property type="project" value="UniProtKB-SubCell"/>
</dbReference>
<feature type="domain" description="RyR/IP3R Homology associated" evidence="19">
    <location>
        <begin position="2124"/>
        <end position="2226"/>
    </location>
</feature>
<reference evidence="21 22" key="1">
    <citation type="submission" date="2014-06" db="EMBL/GenBank/DDBJ databases">
        <authorList>
            <person name="Swart Estienne"/>
        </authorList>
    </citation>
    <scope>NUCLEOTIDE SEQUENCE [LARGE SCALE GENOMIC DNA]</scope>
    <source>
        <strain evidence="21 22">130c</strain>
    </source>
</reference>
<dbReference type="InterPro" id="IPR000699">
    <property type="entry name" value="RIH_dom"/>
</dbReference>
<comment type="similarity">
    <text evidence="2">Belongs to the InsP3 receptor family.</text>
</comment>
<proteinExistence type="inferred from homology"/>
<feature type="compositionally biased region" description="Basic and acidic residues" evidence="14">
    <location>
        <begin position="2096"/>
        <end position="2108"/>
    </location>
</feature>
<keyword evidence="11" id="KW-1071">Ligand-gated ion channel</keyword>
<feature type="compositionally biased region" description="Basic and acidic residues" evidence="14">
    <location>
        <begin position="2882"/>
        <end position="2894"/>
    </location>
</feature>
<keyword evidence="12" id="KW-0407">Ion channel</keyword>